<reference evidence="1 2" key="1">
    <citation type="submission" date="2015-04" db="EMBL/GenBank/DDBJ databases">
        <authorList>
            <person name="Syromyatnikov M.Y."/>
            <person name="Popov V.N."/>
        </authorList>
    </citation>
    <scope>NUCLEOTIDE SEQUENCE [LARGE SCALE GENOMIC DNA]</scope>
</reference>
<dbReference type="EMBL" id="CVRI01000021">
    <property type="protein sequence ID" value="CRK91573.1"/>
    <property type="molecule type" value="Genomic_DNA"/>
</dbReference>
<evidence type="ECO:0000313" key="2">
    <source>
        <dbReference type="Proteomes" id="UP000183832"/>
    </source>
</evidence>
<dbReference type="Proteomes" id="UP000183832">
    <property type="component" value="Unassembled WGS sequence"/>
</dbReference>
<keyword evidence="2" id="KW-1185">Reference proteome</keyword>
<proteinExistence type="predicted"/>
<gene>
    <name evidence="1" type="ORF">CLUMA_CG005227</name>
</gene>
<accession>A0A1J1HU94</accession>
<sequence>MDQLIDEKFILMTIVNKNISDNKPPKIQSTNMTSLGNYGKSYCDAKSQNYAFVSHISLKFSGEKVHIASDKM</sequence>
<protein>
    <submittedName>
        <fullName evidence="1">CLUMA_CG005227, isoform A</fullName>
    </submittedName>
</protein>
<dbReference type="AlphaFoldDB" id="A0A1J1HU94"/>
<evidence type="ECO:0000313" key="1">
    <source>
        <dbReference type="EMBL" id="CRK91573.1"/>
    </source>
</evidence>
<name>A0A1J1HU94_9DIPT</name>
<organism evidence="1 2">
    <name type="scientific">Clunio marinus</name>
    <dbReference type="NCBI Taxonomy" id="568069"/>
    <lineage>
        <taxon>Eukaryota</taxon>
        <taxon>Metazoa</taxon>
        <taxon>Ecdysozoa</taxon>
        <taxon>Arthropoda</taxon>
        <taxon>Hexapoda</taxon>
        <taxon>Insecta</taxon>
        <taxon>Pterygota</taxon>
        <taxon>Neoptera</taxon>
        <taxon>Endopterygota</taxon>
        <taxon>Diptera</taxon>
        <taxon>Nematocera</taxon>
        <taxon>Chironomoidea</taxon>
        <taxon>Chironomidae</taxon>
        <taxon>Clunio</taxon>
    </lineage>
</organism>